<dbReference type="InterPro" id="IPR018769">
    <property type="entry name" value="VgrG2_DUF2345"/>
</dbReference>
<dbReference type="Proteomes" id="UP001438292">
    <property type="component" value="Unassembled WGS sequence"/>
</dbReference>
<accession>A0ABV0H2A0</accession>
<reference evidence="2 3" key="1">
    <citation type="submission" date="2024-05" db="EMBL/GenBank/DDBJ databases">
        <authorList>
            <person name="De Oliveira J.P."/>
            <person name="Noriler S.A."/>
            <person name="De Oliveira A.G."/>
            <person name="Sipoli D.S."/>
        </authorList>
    </citation>
    <scope>NUCLEOTIDE SEQUENCE [LARGE SCALE GENOMIC DNA]</scope>
    <source>
        <strain evidence="2 3">LABIM186</strain>
    </source>
</reference>
<evidence type="ECO:0000259" key="1">
    <source>
        <dbReference type="Pfam" id="PF10106"/>
    </source>
</evidence>
<name>A0ABV0H2A0_9NEIS</name>
<evidence type="ECO:0000313" key="2">
    <source>
        <dbReference type="EMBL" id="MEO3953098.1"/>
    </source>
</evidence>
<feature type="domain" description="DUF2345" evidence="1">
    <location>
        <begin position="1"/>
        <end position="80"/>
    </location>
</feature>
<dbReference type="EMBL" id="JBDQQU010000001">
    <property type="protein sequence ID" value="MEO3953098.1"/>
    <property type="molecule type" value="Genomic_DNA"/>
</dbReference>
<proteinExistence type="predicted"/>
<organism evidence="2 3">
    <name type="scientific">Chromobacterium piscinae</name>
    <dbReference type="NCBI Taxonomy" id="686831"/>
    <lineage>
        <taxon>Bacteria</taxon>
        <taxon>Pseudomonadati</taxon>
        <taxon>Pseudomonadota</taxon>
        <taxon>Betaproteobacteria</taxon>
        <taxon>Neisseriales</taxon>
        <taxon>Chromobacteriaceae</taxon>
        <taxon>Chromobacterium</taxon>
    </lineage>
</organism>
<keyword evidence="3" id="KW-1185">Reference proteome</keyword>
<protein>
    <submittedName>
        <fullName evidence="2">DUF2345 domain-containing protein</fullName>
    </submittedName>
</protein>
<dbReference type="Pfam" id="PF10106">
    <property type="entry name" value="DUF2345"/>
    <property type="match status" value="1"/>
</dbReference>
<comment type="caution">
    <text evidence="2">The sequence shown here is derived from an EMBL/GenBank/DDBJ whole genome shotgun (WGS) entry which is preliminary data.</text>
</comment>
<feature type="non-terminal residue" evidence="2">
    <location>
        <position position="1"/>
    </location>
</feature>
<dbReference type="RefSeq" id="WP_347787605.1">
    <property type="nucleotide sequence ID" value="NZ_JBDQQU010000001.1"/>
</dbReference>
<sequence>KLIAAKGKVQVQAQSDAMELTADKDVTITSCKERIVVNAKDEILLTAGGAYIRLKGGNIEVHAPGTVSVKAAQHKLSGPDNMTIPMPVFPGKQFCLQCMLNAIKSGSPLAGQ</sequence>
<gene>
    <name evidence="2" type="ORF">ABH309_01410</name>
</gene>
<evidence type="ECO:0000313" key="3">
    <source>
        <dbReference type="Proteomes" id="UP001438292"/>
    </source>
</evidence>